<feature type="compositionally biased region" description="Polar residues" evidence="1">
    <location>
        <begin position="97"/>
        <end position="108"/>
    </location>
</feature>
<protein>
    <submittedName>
        <fullName evidence="2">Uncharacterized protein</fullName>
    </submittedName>
</protein>
<dbReference type="EMBL" id="RBNI01005888">
    <property type="protein sequence ID" value="RUP46413.1"/>
    <property type="molecule type" value="Genomic_DNA"/>
</dbReference>
<evidence type="ECO:0000313" key="3">
    <source>
        <dbReference type="Proteomes" id="UP000268093"/>
    </source>
</evidence>
<keyword evidence="3" id="KW-1185">Reference proteome</keyword>
<comment type="caution">
    <text evidence="2">The sequence shown here is derived from an EMBL/GenBank/DDBJ whole genome shotgun (WGS) entry which is preliminary data.</text>
</comment>
<gene>
    <name evidence="2" type="ORF">BC936DRAFT_146991</name>
</gene>
<dbReference type="AlphaFoldDB" id="A0A433D6H2"/>
<feature type="region of interest" description="Disordered" evidence="1">
    <location>
        <begin position="95"/>
        <end position="115"/>
    </location>
</feature>
<dbReference type="Proteomes" id="UP000268093">
    <property type="component" value="Unassembled WGS sequence"/>
</dbReference>
<accession>A0A433D6H2</accession>
<evidence type="ECO:0000256" key="1">
    <source>
        <dbReference type="SAM" id="MobiDB-lite"/>
    </source>
</evidence>
<feature type="region of interest" description="Disordered" evidence="1">
    <location>
        <begin position="1"/>
        <end position="30"/>
    </location>
</feature>
<reference evidence="2 3" key="1">
    <citation type="journal article" date="2018" name="New Phytol.">
        <title>Phylogenomics of Endogonaceae and evolution of mycorrhizas within Mucoromycota.</title>
        <authorList>
            <person name="Chang Y."/>
            <person name="Desiro A."/>
            <person name="Na H."/>
            <person name="Sandor L."/>
            <person name="Lipzen A."/>
            <person name="Clum A."/>
            <person name="Barry K."/>
            <person name="Grigoriev I.V."/>
            <person name="Martin F.M."/>
            <person name="Stajich J.E."/>
            <person name="Smith M.E."/>
            <person name="Bonito G."/>
            <person name="Spatafora J.W."/>
        </authorList>
    </citation>
    <scope>NUCLEOTIDE SEQUENCE [LARGE SCALE GENOMIC DNA]</scope>
    <source>
        <strain evidence="2 3">GMNB39</strain>
    </source>
</reference>
<name>A0A433D6H2_9FUNG</name>
<evidence type="ECO:0000313" key="2">
    <source>
        <dbReference type="EMBL" id="RUP46413.1"/>
    </source>
</evidence>
<proteinExistence type="predicted"/>
<sequence>MTISELIDTDVDPPKRKPVGLSGGARTNAGRKESIIKRTTFCIPPNPRNAPTSEDEYERLTWARKWTARPLKVGLASPPTCVACPVSDHPPHFILSPVTSQPPASSRKPSVRRWI</sequence>
<organism evidence="2 3">
    <name type="scientific">Jimgerdemannia flammicorona</name>
    <dbReference type="NCBI Taxonomy" id="994334"/>
    <lineage>
        <taxon>Eukaryota</taxon>
        <taxon>Fungi</taxon>
        <taxon>Fungi incertae sedis</taxon>
        <taxon>Mucoromycota</taxon>
        <taxon>Mucoromycotina</taxon>
        <taxon>Endogonomycetes</taxon>
        <taxon>Endogonales</taxon>
        <taxon>Endogonaceae</taxon>
        <taxon>Jimgerdemannia</taxon>
    </lineage>
</organism>